<evidence type="ECO:0000256" key="9">
    <source>
        <dbReference type="SAM" id="MobiDB-lite"/>
    </source>
</evidence>
<organism evidence="11 12">
    <name type="scientific">Hesseltinella vesiculosa</name>
    <dbReference type="NCBI Taxonomy" id="101127"/>
    <lineage>
        <taxon>Eukaryota</taxon>
        <taxon>Fungi</taxon>
        <taxon>Fungi incertae sedis</taxon>
        <taxon>Mucoromycota</taxon>
        <taxon>Mucoromycotina</taxon>
        <taxon>Mucoromycetes</taxon>
        <taxon>Mucorales</taxon>
        <taxon>Cunninghamellaceae</taxon>
        <taxon>Hesseltinella</taxon>
    </lineage>
</organism>
<feature type="region of interest" description="Disordered" evidence="9">
    <location>
        <begin position="106"/>
        <end position="128"/>
    </location>
</feature>
<evidence type="ECO:0000256" key="1">
    <source>
        <dbReference type="ARBA" id="ARBA00004123"/>
    </source>
</evidence>
<feature type="compositionally biased region" description="Basic and acidic residues" evidence="9">
    <location>
        <begin position="106"/>
        <end position="122"/>
    </location>
</feature>
<dbReference type="STRING" id="101127.A0A1X2GMK8"/>
<dbReference type="GO" id="GO:0000398">
    <property type="term" value="P:mRNA splicing, via spliceosome"/>
    <property type="evidence" value="ECO:0007669"/>
    <property type="project" value="TreeGrafter"/>
</dbReference>
<dbReference type="InterPro" id="IPR051376">
    <property type="entry name" value="CWC25_splicing_factor"/>
</dbReference>
<sequence>MGGGDLNLKKSWHPSTFKNQERLWKLEKKHAEEQSKIEQMKKELQEERQLLELQRLQEDAGARKRSDRLDWMYASAPSANGPRPGSNEMEDYLLGKKNVDELLRQKAKKEAEQVKEVTRNKEPSFFFS</sequence>
<keyword evidence="3" id="KW-0507">mRNA processing</keyword>
<comment type="subcellular location">
    <subcellularLocation>
        <location evidence="1">Nucleus</location>
    </subcellularLocation>
</comment>
<feature type="coiled-coil region" evidence="8">
    <location>
        <begin position="23"/>
        <end position="57"/>
    </location>
</feature>
<protein>
    <recommendedName>
        <fullName evidence="10">CBF1-interacting co-repressor CIR N-terminal domain-containing protein</fullName>
    </recommendedName>
</protein>
<evidence type="ECO:0000256" key="6">
    <source>
        <dbReference type="ARBA" id="ARBA00023187"/>
    </source>
</evidence>
<comment type="similarity">
    <text evidence="2">Belongs to the CWC25 family.</text>
</comment>
<dbReference type="SMART" id="SM01083">
    <property type="entry name" value="Cir_N"/>
    <property type="match status" value="1"/>
</dbReference>
<comment type="caution">
    <text evidence="11">The sequence shown here is derived from an EMBL/GenBank/DDBJ whole genome shotgun (WGS) entry which is preliminary data.</text>
</comment>
<gene>
    <name evidence="11" type="ORF">DM01DRAFT_1225215</name>
</gene>
<feature type="region of interest" description="Disordered" evidence="9">
    <location>
        <begin position="58"/>
        <end position="90"/>
    </location>
</feature>
<dbReference type="Pfam" id="PF10197">
    <property type="entry name" value="Cir_N"/>
    <property type="match status" value="1"/>
</dbReference>
<accession>A0A1X2GMK8</accession>
<feature type="domain" description="CBF1-interacting co-repressor CIR N-terminal" evidence="10">
    <location>
        <begin position="11"/>
        <end position="47"/>
    </location>
</feature>
<dbReference type="PANTHER" id="PTHR16196:SF0">
    <property type="entry name" value="PRE-MRNA-SPLICING FACTOR CWC25 HOMOLOG"/>
    <property type="match status" value="1"/>
</dbReference>
<evidence type="ECO:0000256" key="7">
    <source>
        <dbReference type="ARBA" id="ARBA00023242"/>
    </source>
</evidence>
<evidence type="ECO:0000256" key="3">
    <source>
        <dbReference type="ARBA" id="ARBA00022664"/>
    </source>
</evidence>
<name>A0A1X2GMK8_9FUNG</name>
<evidence type="ECO:0000259" key="10">
    <source>
        <dbReference type="SMART" id="SM01083"/>
    </source>
</evidence>
<dbReference type="InterPro" id="IPR022209">
    <property type="entry name" value="CWC25"/>
</dbReference>
<evidence type="ECO:0000256" key="2">
    <source>
        <dbReference type="ARBA" id="ARBA00006695"/>
    </source>
</evidence>
<dbReference type="EMBL" id="MCGT01000008">
    <property type="protein sequence ID" value="ORX57380.1"/>
    <property type="molecule type" value="Genomic_DNA"/>
</dbReference>
<evidence type="ECO:0000256" key="8">
    <source>
        <dbReference type="SAM" id="Coils"/>
    </source>
</evidence>
<dbReference type="AlphaFoldDB" id="A0A1X2GMK8"/>
<evidence type="ECO:0000313" key="11">
    <source>
        <dbReference type="EMBL" id="ORX57380.1"/>
    </source>
</evidence>
<dbReference type="GO" id="GO:0005684">
    <property type="term" value="C:U2-type spliceosomal complex"/>
    <property type="evidence" value="ECO:0007669"/>
    <property type="project" value="TreeGrafter"/>
</dbReference>
<evidence type="ECO:0000256" key="4">
    <source>
        <dbReference type="ARBA" id="ARBA00022728"/>
    </source>
</evidence>
<dbReference type="Proteomes" id="UP000242146">
    <property type="component" value="Unassembled WGS sequence"/>
</dbReference>
<evidence type="ECO:0000256" key="5">
    <source>
        <dbReference type="ARBA" id="ARBA00023054"/>
    </source>
</evidence>
<dbReference type="OrthoDB" id="21123at2759"/>
<dbReference type="Pfam" id="PF12542">
    <property type="entry name" value="CWC25"/>
    <property type="match status" value="1"/>
</dbReference>
<keyword evidence="12" id="KW-1185">Reference proteome</keyword>
<keyword evidence="6" id="KW-0508">mRNA splicing</keyword>
<keyword evidence="4" id="KW-0747">Spliceosome</keyword>
<dbReference type="PANTHER" id="PTHR16196">
    <property type="entry name" value="CELL CYCLE CONTROL PROTEIN CWF25"/>
    <property type="match status" value="1"/>
</dbReference>
<keyword evidence="7" id="KW-0539">Nucleus</keyword>
<proteinExistence type="inferred from homology"/>
<keyword evidence="5 8" id="KW-0175">Coiled coil</keyword>
<feature type="compositionally biased region" description="Basic and acidic residues" evidence="9">
    <location>
        <begin position="58"/>
        <end position="70"/>
    </location>
</feature>
<dbReference type="InterPro" id="IPR019339">
    <property type="entry name" value="CIR_N_dom"/>
</dbReference>
<reference evidence="11 12" key="1">
    <citation type="submission" date="2016-07" db="EMBL/GenBank/DDBJ databases">
        <title>Pervasive Adenine N6-methylation of Active Genes in Fungi.</title>
        <authorList>
            <consortium name="DOE Joint Genome Institute"/>
            <person name="Mondo S.J."/>
            <person name="Dannebaum R.O."/>
            <person name="Kuo R.C."/>
            <person name="Labutti K."/>
            <person name="Haridas S."/>
            <person name="Kuo A."/>
            <person name="Salamov A."/>
            <person name="Ahrendt S.R."/>
            <person name="Lipzen A."/>
            <person name="Sullivan W."/>
            <person name="Andreopoulos W.B."/>
            <person name="Clum A."/>
            <person name="Lindquist E."/>
            <person name="Daum C."/>
            <person name="Ramamoorthy G.K."/>
            <person name="Gryganskyi A."/>
            <person name="Culley D."/>
            <person name="Magnuson J.K."/>
            <person name="James T.Y."/>
            <person name="O'Malley M.A."/>
            <person name="Stajich J.E."/>
            <person name="Spatafora J.W."/>
            <person name="Visel A."/>
            <person name="Grigoriev I.V."/>
        </authorList>
    </citation>
    <scope>NUCLEOTIDE SEQUENCE [LARGE SCALE GENOMIC DNA]</scope>
    <source>
        <strain evidence="11 12">NRRL 3301</strain>
    </source>
</reference>
<evidence type="ECO:0000313" key="12">
    <source>
        <dbReference type="Proteomes" id="UP000242146"/>
    </source>
</evidence>